<dbReference type="RefSeq" id="WP_242847114.1">
    <property type="nucleotide sequence ID" value="NZ_LDZY01000006.1"/>
</dbReference>
<dbReference type="CDD" id="cd16098">
    <property type="entry name" value="FliS"/>
    <property type="match status" value="1"/>
</dbReference>
<keyword evidence="5" id="KW-0143">Chaperone</keyword>
<dbReference type="PANTHER" id="PTHR34773">
    <property type="entry name" value="FLAGELLAR SECRETION CHAPERONE FLIS"/>
    <property type="match status" value="1"/>
</dbReference>
<dbReference type="GO" id="GO:0005829">
    <property type="term" value="C:cytosol"/>
    <property type="evidence" value="ECO:0007669"/>
    <property type="project" value="UniProtKB-SubCell"/>
</dbReference>
<name>A0A0J1IMF5_9FIRM</name>
<dbReference type="Pfam" id="PF02561">
    <property type="entry name" value="FliS"/>
    <property type="match status" value="1"/>
</dbReference>
<dbReference type="SUPFAM" id="SSF101116">
    <property type="entry name" value="Flagellar export chaperone FliS"/>
    <property type="match status" value="1"/>
</dbReference>
<dbReference type="STRING" id="476652.DEAC_c19120"/>
<dbReference type="AlphaFoldDB" id="A0A0J1IMF5"/>
<protein>
    <recommendedName>
        <fullName evidence="6">Flagellar secretion chaperone FliS</fullName>
    </recommendedName>
</protein>
<dbReference type="PIRSF" id="PIRSF039090">
    <property type="entry name" value="Flis"/>
    <property type="match status" value="1"/>
</dbReference>
<proteinExistence type="inferred from homology"/>
<evidence type="ECO:0000256" key="2">
    <source>
        <dbReference type="ARBA" id="ARBA00008787"/>
    </source>
</evidence>
<evidence type="ECO:0000313" key="7">
    <source>
        <dbReference type="EMBL" id="KLU65876.1"/>
    </source>
</evidence>
<sequence length="136" mass="15858">MPNSTNSNPYSAYRQTSVSTATPDKLLLMLYDGAIRFLIQARVAMEQRNYEETNKWLQKLQDIFTELNISLDMEQGEIAVNLRKLYEFYQNEVLMANIEKSSERLKPVEDFLRSFRETWAKAAKIVNQQTNGLGKR</sequence>
<evidence type="ECO:0000256" key="5">
    <source>
        <dbReference type="ARBA" id="ARBA00023186"/>
    </source>
</evidence>
<comment type="similarity">
    <text evidence="2 6">Belongs to the FliS family.</text>
</comment>
<gene>
    <name evidence="7" type="primary">fliS_1</name>
    <name evidence="7" type="ORF">DEAC_c19120</name>
</gene>
<keyword evidence="7" id="KW-0282">Flagellum</keyword>
<dbReference type="Gene3D" id="1.20.120.340">
    <property type="entry name" value="Flagellar protein FliS"/>
    <property type="match status" value="1"/>
</dbReference>
<keyword evidence="7" id="KW-0966">Cell projection</keyword>
<dbReference type="InterPro" id="IPR003713">
    <property type="entry name" value="FliS"/>
</dbReference>
<dbReference type="EMBL" id="LDZY01000006">
    <property type="protein sequence ID" value="KLU65876.1"/>
    <property type="molecule type" value="Genomic_DNA"/>
</dbReference>
<dbReference type="GO" id="GO:0071973">
    <property type="term" value="P:bacterial-type flagellum-dependent cell motility"/>
    <property type="evidence" value="ECO:0007669"/>
    <property type="project" value="TreeGrafter"/>
</dbReference>
<organism evidence="7 8">
    <name type="scientific">Desulfosporosinus acididurans</name>
    <dbReference type="NCBI Taxonomy" id="476652"/>
    <lineage>
        <taxon>Bacteria</taxon>
        <taxon>Bacillati</taxon>
        <taxon>Bacillota</taxon>
        <taxon>Clostridia</taxon>
        <taxon>Eubacteriales</taxon>
        <taxon>Desulfitobacteriaceae</taxon>
        <taxon>Desulfosporosinus</taxon>
    </lineage>
</organism>
<dbReference type="InterPro" id="IPR036584">
    <property type="entry name" value="FliS_sf"/>
</dbReference>
<keyword evidence="7" id="KW-0969">Cilium</keyword>
<dbReference type="NCBIfam" id="TIGR00208">
    <property type="entry name" value="fliS"/>
    <property type="match status" value="1"/>
</dbReference>
<comment type="caution">
    <text evidence="7">The sequence shown here is derived from an EMBL/GenBank/DDBJ whole genome shotgun (WGS) entry which is preliminary data.</text>
</comment>
<dbReference type="PATRIC" id="fig|476652.3.peg.1979"/>
<evidence type="ECO:0000256" key="1">
    <source>
        <dbReference type="ARBA" id="ARBA00004514"/>
    </source>
</evidence>
<evidence type="ECO:0000256" key="3">
    <source>
        <dbReference type="ARBA" id="ARBA00022490"/>
    </source>
</evidence>
<accession>A0A0J1IMF5</accession>
<dbReference type="GO" id="GO:0044780">
    <property type="term" value="P:bacterial-type flagellum assembly"/>
    <property type="evidence" value="ECO:0007669"/>
    <property type="project" value="InterPro"/>
</dbReference>
<keyword evidence="3 6" id="KW-0963">Cytoplasm</keyword>
<keyword evidence="4 6" id="KW-1005">Bacterial flagellum biogenesis</keyword>
<reference evidence="7 8" key="1">
    <citation type="submission" date="2015-06" db="EMBL/GenBank/DDBJ databases">
        <title>Draft genome of the moderately acidophilic sulfate reducer Candidatus Desulfosporosinus acididurans strain M1.</title>
        <authorList>
            <person name="Poehlein A."/>
            <person name="Petzsch P."/>
            <person name="Johnson B.D."/>
            <person name="Schloemann M."/>
            <person name="Daniel R."/>
            <person name="Muehling M."/>
        </authorList>
    </citation>
    <scope>NUCLEOTIDE SEQUENCE [LARGE SCALE GENOMIC DNA]</scope>
    <source>
        <strain evidence="7 8">M1</strain>
    </source>
</reference>
<evidence type="ECO:0000256" key="6">
    <source>
        <dbReference type="PIRNR" id="PIRNR039090"/>
    </source>
</evidence>
<comment type="subcellular location">
    <subcellularLocation>
        <location evidence="1 6">Cytoplasm</location>
        <location evidence="1 6">Cytosol</location>
    </subcellularLocation>
</comment>
<evidence type="ECO:0000313" key="8">
    <source>
        <dbReference type="Proteomes" id="UP000036356"/>
    </source>
</evidence>
<evidence type="ECO:0000256" key="4">
    <source>
        <dbReference type="ARBA" id="ARBA00022795"/>
    </source>
</evidence>
<dbReference type="Proteomes" id="UP000036356">
    <property type="component" value="Unassembled WGS sequence"/>
</dbReference>
<dbReference type="PANTHER" id="PTHR34773:SF1">
    <property type="entry name" value="FLAGELLAR SECRETION CHAPERONE FLIS"/>
    <property type="match status" value="1"/>
</dbReference>
<keyword evidence="8" id="KW-1185">Reference proteome</keyword>